<dbReference type="STRING" id="930129.SAMN05216352_104232"/>
<proteinExistence type="predicted"/>
<name>A0A1G8HF25_9BACI</name>
<keyword evidence="5" id="KW-1185">Reference proteome</keyword>
<evidence type="ECO:0000313" key="4">
    <source>
        <dbReference type="EMBL" id="SDI05274.1"/>
    </source>
</evidence>
<feature type="signal peptide" evidence="3">
    <location>
        <begin position="1"/>
        <end position="20"/>
    </location>
</feature>
<evidence type="ECO:0000256" key="1">
    <source>
        <dbReference type="ARBA" id="ARBA00022729"/>
    </source>
</evidence>
<dbReference type="OrthoDB" id="9776801at2"/>
<dbReference type="NCBIfam" id="NF037995">
    <property type="entry name" value="TRAP_S1"/>
    <property type="match status" value="1"/>
</dbReference>
<evidence type="ECO:0000256" key="3">
    <source>
        <dbReference type="SAM" id="SignalP"/>
    </source>
</evidence>
<reference evidence="4 5" key="1">
    <citation type="submission" date="2016-10" db="EMBL/GenBank/DDBJ databases">
        <authorList>
            <person name="de Groot N.N."/>
        </authorList>
    </citation>
    <scope>NUCLEOTIDE SEQUENCE [LARGE SCALE GENOMIC DNA]</scope>
    <source>
        <strain evidence="5">P4B,CCM 7963,CECT 7998,DSM 25260,IBRC-M 10614,KCTC 13821</strain>
    </source>
</reference>
<dbReference type="GO" id="GO:0055085">
    <property type="term" value="P:transmembrane transport"/>
    <property type="evidence" value="ECO:0007669"/>
    <property type="project" value="InterPro"/>
</dbReference>
<dbReference type="Pfam" id="PF03480">
    <property type="entry name" value="DctP"/>
    <property type="match status" value="1"/>
</dbReference>
<dbReference type="PIRSF" id="PIRSF006470">
    <property type="entry name" value="DctB"/>
    <property type="match status" value="1"/>
</dbReference>
<feature type="region of interest" description="Disordered" evidence="2">
    <location>
        <begin position="24"/>
        <end position="44"/>
    </location>
</feature>
<dbReference type="InterPro" id="IPR038404">
    <property type="entry name" value="TRAP_DctP_sf"/>
</dbReference>
<dbReference type="RefSeq" id="WP_091583819.1">
    <property type="nucleotide sequence ID" value="NZ_FNDU01000004.1"/>
</dbReference>
<gene>
    <name evidence="4" type="ORF">SAMN05216352_104232</name>
</gene>
<dbReference type="GO" id="GO:0030246">
    <property type="term" value="F:carbohydrate binding"/>
    <property type="evidence" value="ECO:0007669"/>
    <property type="project" value="TreeGrafter"/>
</dbReference>
<organism evidence="4 5">
    <name type="scientific">Alteribacillus bidgolensis</name>
    <dbReference type="NCBI Taxonomy" id="930129"/>
    <lineage>
        <taxon>Bacteria</taxon>
        <taxon>Bacillati</taxon>
        <taxon>Bacillota</taxon>
        <taxon>Bacilli</taxon>
        <taxon>Bacillales</taxon>
        <taxon>Bacillaceae</taxon>
        <taxon>Alteribacillus</taxon>
    </lineage>
</organism>
<dbReference type="InterPro" id="IPR018389">
    <property type="entry name" value="DctP_fam"/>
</dbReference>
<keyword evidence="1 3" id="KW-0732">Signal</keyword>
<dbReference type="EMBL" id="FNDU01000004">
    <property type="protein sequence ID" value="SDI05274.1"/>
    <property type="molecule type" value="Genomic_DNA"/>
</dbReference>
<dbReference type="Gene3D" id="3.40.190.170">
    <property type="entry name" value="Bacterial extracellular solute-binding protein, family 7"/>
    <property type="match status" value="1"/>
</dbReference>
<protein>
    <submittedName>
        <fullName evidence="4">Tripartite ATP-independent transporter solute receptor, DctP family</fullName>
    </submittedName>
</protein>
<keyword evidence="4" id="KW-0675">Receptor</keyword>
<dbReference type="PANTHER" id="PTHR33376">
    <property type="match status" value="1"/>
</dbReference>
<feature type="chain" id="PRO_5038465049" evidence="3">
    <location>
        <begin position="21"/>
        <end position="347"/>
    </location>
</feature>
<accession>A0A1G8HF25</accession>
<dbReference type="Proteomes" id="UP000199017">
    <property type="component" value="Unassembled WGS sequence"/>
</dbReference>
<dbReference type="InterPro" id="IPR004682">
    <property type="entry name" value="TRAP_DctP"/>
</dbReference>
<evidence type="ECO:0000256" key="2">
    <source>
        <dbReference type="SAM" id="MobiDB-lite"/>
    </source>
</evidence>
<sequence length="347" mass="38349">MKKTKTILSSLLLSTMGFLAACGEESGSQDSSAESTEEGASEESIVLSTANITQADNSLSVVLQNIGDELEERTDGRITAEHHPGGQLGNEEDMMQQLNSGTIDIANITTAQLSNSSPAFGVWLTPFVVETHEQAYELWTSEESMALFDTLENQNVKGLGYSTSGFRYMLSVDPIDSVSDLDGFKLRTTPSPTIMDFWNGLGASPTAMPLTEVYTSLQTNVIDGVDIDTQSLVSENLTEIATNMTPSKHMYWAAGIMMNQDRWDSFSEEDQQLIQEVVDEVTKENAETLIEFEDNLLENGEEEQGVSIVEFDYSEFDPVTEEVREAWMEKSPEIKPILEKADEIKSE</sequence>
<evidence type="ECO:0000313" key="5">
    <source>
        <dbReference type="Proteomes" id="UP000199017"/>
    </source>
</evidence>
<dbReference type="PROSITE" id="PS51257">
    <property type="entry name" value="PROKAR_LIPOPROTEIN"/>
    <property type="match status" value="1"/>
</dbReference>
<dbReference type="AlphaFoldDB" id="A0A1G8HF25"/>
<dbReference type="CDD" id="cd13603">
    <property type="entry name" value="PBP2_TRAP_Siap_TeaA_like"/>
    <property type="match status" value="1"/>
</dbReference>
<dbReference type="GO" id="GO:0030288">
    <property type="term" value="C:outer membrane-bounded periplasmic space"/>
    <property type="evidence" value="ECO:0007669"/>
    <property type="project" value="InterPro"/>
</dbReference>
<dbReference type="PANTHER" id="PTHR33376:SF2">
    <property type="entry name" value="DICARBOXYLATE-BINDING PERIPLASMIC PROTEIN"/>
    <property type="match status" value="1"/>
</dbReference>